<gene>
    <name evidence="3" type="ORF">K504DRAFT_465104</name>
</gene>
<evidence type="ECO:0000313" key="3">
    <source>
        <dbReference type="EMBL" id="KAF2711342.1"/>
    </source>
</evidence>
<feature type="domain" description="Chorismate mutase" evidence="2">
    <location>
        <begin position="70"/>
        <end position="152"/>
    </location>
</feature>
<dbReference type="Proteomes" id="UP000799428">
    <property type="component" value="Unassembled WGS sequence"/>
</dbReference>
<evidence type="ECO:0000256" key="1">
    <source>
        <dbReference type="SAM" id="SignalP"/>
    </source>
</evidence>
<dbReference type="OrthoDB" id="5038487at2759"/>
<dbReference type="AlphaFoldDB" id="A0A6G1KFU0"/>
<dbReference type="SMART" id="SM00830">
    <property type="entry name" value="CM_2"/>
    <property type="match status" value="1"/>
</dbReference>
<dbReference type="InterPro" id="IPR002701">
    <property type="entry name" value="CM_II_prokaryot"/>
</dbReference>
<dbReference type="InterPro" id="IPR036263">
    <property type="entry name" value="Chorismate_II_sf"/>
</dbReference>
<accession>A0A6G1KFU0</accession>
<dbReference type="Gene3D" id="1.20.59.10">
    <property type="entry name" value="Chorismate mutase"/>
    <property type="match status" value="1"/>
</dbReference>
<proteinExistence type="predicted"/>
<organism evidence="3 4">
    <name type="scientific">Pleomassaria siparia CBS 279.74</name>
    <dbReference type="NCBI Taxonomy" id="1314801"/>
    <lineage>
        <taxon>Eukaryota</taxon>
        <taxon>Fungi</taxon>
        <taxon>Dikarya</taxon>
        <taxon>Ascomycota</taxon>
        <taxon>Pezizomycotina</taxon>
        <taxon>Dothideomycetes</taxon>
        <taxon>Pleosporomycetidae</taxon>
        <taxon>Pleosporales</taxon>
        <taxon>Pleomassariaceae</taxon>
        <taxon>Pleomassaria</taxon>
    </lineage>
</organism>
<dbReference type="EMBL" id="MU005767">
    <property type="protein sequence ID" value="KAF2711342.1"/>
    <property type="molecule type" value="Genomic_DNA"/>
</dbReference>
<sequence length="170" mass="18165">MYLCTIFATLPLLALALAAECNFKPSINATASNYPNATTLYNLNTLSSVPIADICNSATGNRTEEIACARNYIDSIDEQLAFLYSRRLGYAAVAGDAKYAQNVSLNDPTRNTAVASGMAARVLKYGGSETAGRVLGGDGCMIYASLTYEVEKLKTDCDVTDTENITRVCS</sequence>
<dbReference type="Pfam" id="PF01817">
    <property type="entry name" value="CM_2"/>
    <property type="match status" value="1"/>
</dbReference>
<dbReference type="InterPro" id="IPR036979">
    <property type="entry name" value="CM_dom_sf"/>
</dbReference>
<feature type="chain" id="PRO_5026340765" description="Chorismate mutase domain-containing protein" evidence="1">
    <location>
        <begin position="19"/>
        <end position="170"/>
    </location>
</feature>
<evidence type="ECO:0000259" key="2">
    <source>
        <dbReference type="SMART" id="SM00830"/>
    </source>
</evidence>
<evidence type="ECO:0000313" key="4">
    <source>
        <dbReference type="Proteomes" id="UP000799428"/>
    </source>
</evidence>
<name>A0A6G1KFU0_9PLEO</name>
<dbReference type="GO" id="GO:0046417">
    <property type="term" value="P:chorismate metabolic process"/>
    <property type="evidence" value="ECO:0007669"/>
    <property type="project" value="InterPro"/>
</dbReference>
<keyword evidence="4" id="KW-1185">Reference proteome</keyword>
<protein>
    <recommendedName>
        <fullName evidence="2">Chorismate mutase domain-containing protein</fullName>
    </recommendedName>
</protein>
<dbReference type="GO" id="GO:0004106">
    <property type="term" value="F:chorismate mutase activity"/>
    <property type="evidence" value="ECO:0007669"/>
    <property type="project" value="InterPro"/>
</dbReference>
<dbReference type="SUPFAM" id="SSF48600">
    <property type="entry name" value="Chorismate mutase II"/>
    <property type="match status" value="1"/>
</dbReference>
<keyword evidence="1" id="KW-0732">Signal</keyword>
<reference evidence="3" key="1">
    <citation type="journal article" date="2020" name="Stud. Mycol.">
        <title>101 Dothideomycetes genomes: a test case for predicting lifestyles and emergence of pathogens.</title>
        <authorList>
            <person name="Haridas S."/>
            <person name="Albert R."/>
            <person name="Binder M."/>
            <person name="Bloem J."/>
            <person name="Labutti K."/>
            <person name="Salamov A."/>
            <person name="Andreopoulos B."/>
            <person name="Baker S."/>
            <person name="Barry K."/>
            <person name="Bills G."/>
            <person name="Bluhm B."/>
            <person name="Cannon C."/>
            <person name="Castanera R."/>
            <person name="Culley D."/>
            <person name="Daum C."/>
            <person name="Ezra D."/>
            <person name="Gonzalez J."/>
            <person name="Henrissat B."/>
            <person name="Kuo A."/>
            <person name="Liang C."/>
            <person name="Lipzen A."/>
            <person name="Lutzoni F."/>
            <person name="Magnuson J."/>
            <person name="Mondo S."/>
            <person name="Nolan M."/>
            <person name="Ohm R."/>
            <person name="Pangilinan J."/>
            <person name="Park H.-J."/>
            <person name="Ramirez L."/>
            <person name="Alfaro M."/>
            <person name="Sun H."/>
            <person name="Tritt A."/>
            <person name="Yoshinaga Y."/>
            <person name="Zwiers L.-H."/>
            <person name="Turgeon B."/>
            <person name="Goodwin S."/>
            <person name="Spatafora J."/>
            <person name="Crous P."/>
            <person name="Grigoriev I."/>
        </authorList>
    </citation>
    <scope>NUCLEOTIDE SEQUENCE</scope>
    <source>
        <strain evidence="3">CBS 279.74</strain>
    </source>
</reference>
<feature type="signal peptide" evidence="1">
    <location>
        <begin position="1"/>
        <end position="18"/>
    </location>
</feature>